<dbReference type="AlphaFoldDB" id="A0A0T5PBG6"/>
<feature type="binding site" evidence="8">
    <location>
        <position position="277"/>
    </location>
    <ligand>
        <name>allantoate</name>
        <dbReference type="ChEBI" id="CHEBI:17536"/>
    </ligand>
</feature>
<dbReference type="OrthoDB" id="9808195at2"/>
<dbReference type="PATRIC" id="fig|540747.5.peg.3683"/>
<protein>
    <submittedName>
        <fullName evidence="10">Allantoate amidohydrolase</fullName>
    </submittedName>
    <submittedName>
        <fullName evidence="11">N-carbamoyl-L-amino acid hydrolase</fullName>
        <ecNumber evidence="11">3.5.1.87</ecNumber>
    </submittedName>
</protein>
<keyword evidence="5 10" id="KW-0378">Hydrolase</keyword>
<feature type="binding site" evidence="7">
    <location>
        <position position="90"/>
    </location>
    <ligand>
        <name>Zn(2+)</name>
        <dbReference type="ChEBI" id="CHEBI:29105"/>
        <label>1</label>
    </ligand>
</feature>
<comment type="subunit">
    <text evidence="3">Homodimer.</text>
</comment>
<dbReference type="SUPFAM" id="SSF55031">
    <property type="entry name" value="Bacterial exopeptidase dimerisation domain"/>
    <property type="match status" value="1"/>
</dbReference>
<dbReference type="InterPro" id="IPR002933">
    <property type="entry name" value="Peptidase_M20"/>
</dbReference>
<evidence type="ECO:0000256" key="5">
    <source>
        <dbReference type="ARBA" id="ARBA00022801"/>
    </source>
</evidence>
<dbReference type="InterPro" id="IPR036264">
    <property type="entry name" value="Bact_exopeptidase_dim_dom"/>
</dbReference>
<feature type="domain" description="Peptidase M20 dimerisation" evidence="9">
    <location>
        <begin position="211"/>
        <end position="310"/>
    </location>
</feature>
<feature type="binding site" evidence="8">
    <location>
        <position position="214"/>
    </location>
    <ligand>
        <name>allantoate</name>
        <dbReference type="ChEBI" id="CHEBI:17536"/>
    </ligand>
</feature>
<evidence type="ECO:0000256" key="7">
    <source>
        <dbReference type="PIRSR" id="PIRSR001235-1"/>
    </source>
</evidence>
<dbReference type="GO" id="GO:0050538">
    <property type="term" value="F:N-carbamoyl-L-amino-acid hydrolase activity"/>
    <property type="evidence" value="ECO:0007669"/>
    <property type="project" value="UniProtKB-EC"/>
</dbReference>
<comment type="cofactor">
    <cofactor evidence="1">
        <name>Mn(2+)</name>
        <dbReference type="ChEBI" id="CHEBI:29035"/>
    </cofactor>
</comment>
<dbReference type="PIRSF" id="PIRSF001235">
    <property type="entry name" value="Amidase_carbamoylase"/>
    <property type="match status" value="1"/>
</dbReference>
<dbReference type="Pfam" id="PF01546">
    <property type="entry name" value="Peptidase_M20"/>
    <property type="match status" value="1"/>
</dbReference>
<proteinExistence type="inferred from homology"/>
<feature type="binding site" evidence="7">
    <location>
        <position position="385"/>
    </location>
    <ligand>
        <name>Zn(2+)</name>
        <dbReference type="ChEBI" id="CHEBI:29105"/>
        <label>2</label>
    </ligand>
</feature>
<dbReference type="STRING" id="540747.SAMN04488031_104294"/>
<evidence type="ECO:0000256" key="1">
    <source>
        <dbReference type="ARBA" id="ARBA00001936"/>
    </source>
</evidence>
<dbReference type="CDD" id="cd03884">
    <property type="entry name" value="M20_bAS"/>
    <property type="match status" value="1"/>
</dbReference>
<dbReference type="RefSeq" id="WP_057814555.1">
    <property type="nucleotide sequence ID" value="NZ_CP031598.1"/>
</dbReference>
<keyword evidence="4 7" id="KW-0479">Metal-binding</keyword>
<dbReference type="NCBIfam" id="NF006771">
    <property type="entry name" value="PRK09290.1-5"/>
    <property type="match status" value="1"/>
</dbReference>
<dbReference type="KEGG" id="rid:RIdsm_01252"/>
<keyword evidence="7" id="KW-0862">Zinc</keyword>
<evidence type="ECO:0000259" key="9">
    <source>
        <dbReference type="Pfam" id="PF07687"/>
    </source>
</evidence>
<comment type="similarity">
    <text evidence="2">Belongs to the peptidase M20 family.</text>
</comment>
<evidence type="ECO:0000313" key="10">
    <source>
        <dbReference type="EMBL" id="KRS18483.1"/>
    </source>
</evidence>
<dbReference type="GO" id="GO:0016813">
    <property type="term" value="F:hydrolase activity, acting on carbon-nitrogen (but not peptide) bonds, in linear amidines"/>
    <property type="evidence" value="ECO:0007669"/>
    <property type="project" value="InterPro"/>
</dbReference>
<dbReference type="EMBL" id="CP031598">
    <property type="protein sequence ID" value="QEW25465.1"/>
    <property type="molecule type" value="Genomic_DNA"/>
</dbReference>
<name>A0A0T5PBG6_9RHOB</name>
<dbReference type="EC" id="3.5.1.87" evidence="11"/>
<dbReference type="Proteomes" id="UP000051401">
    <property type="component" value="Unassembled WGS sequence"/>
</dbReference>
<feature type="binding site" evidence="7">
    <location>
        <position position="90"/>
    </location>
    <ligand>
        <name>Zn(2+)</name>
        <dbReference type="ChEBI" id="CHEBI:29105"/>
        <label>2</label>
    </ligand>
</feature>
<dbReference type="InterPro" id="IPR011650">
    <property type="entry name" value="Peptidase_M20_dimer"/>
</dbReference>
<reference evidence="10 12" key="1">
    <citation type="submission" date="2015-04" db="EMBL/GenBank/DDBJ databases">
        <title>The draft genome sequence of Roseovarius indicus B108T.</title>
        <authorList>
            <person name="Li G."/>
            <person name="Lai Q."/>
            <person name="Shao Z."/>
            <person name="Yan P."/>
        </authorList>
    </citation>
    <scope>NUCLEOTIDE SEQUENCE [LARGE SCALE GENOMIC DNA]</scope>
    <source>
        <strain evidence="10 12">B108</strain>
    </source>
</reference>
<evidence type="ECO:0000313" key="12">
    <source>
        <dbReference type="Proteomes" id="UP000051401"/>
    </source>
</evidence>
<feature type="binding site" evidence="7">
    <location>
        <position position="125"/>
    </location>
    <ligand>
        <name>Zn(2+)</name>
        <dbReference type="ChEBI" id="CHEBI:29105"/>
        <label>2</label>
    </ligand>
</feature>
<evidence type="ECO:0000256" key="2">
    <source>
        <dbReference type="ARBA" id="ARBA00006153"/>
    </source>
</evidence>
<evidence type="ECO:0000256" key="4">
    <source>
        <dbReference type="ARBA" id="ARBA00022723"/>
    </source>
</evidence>
<sequence length="422" mass="45372">MELSENRLLQRLDRLSEFTEPGRPWTRRAFTDRYASARDWLRKEMEQAGLTTRIDAGGNLIGTLAGSEPGAGILASGSHIDTVVDGGRYDGILGVVAALEAVQAIHEAGETPRHTLEVIDFLSEEPSDYGVSCVGSRAMAGNLPADLLEYTNSSGERLGEAIRRAGGSPEKLDGALRREGELSGFLELHIEQGRVLESSGTQIGVVTNIVGIRRYEIIISGRADHSGTTPMNLRQDALVGASRIVERVNTQAKERQSSNGYLVATVGKISVRPDAANAVPGEARLTVEVRSDSQDRLDNFLEPLIKWAEDAVCRNDQLRIEVRPLSASHPTDCAEPIVNTVAEAATELGFSSMKMPSGAGHDAAHMARLCPTGMLFVPCLDGRSHCPEESITMDDALNGARVLRRALLSLDCTAPQGVAQAK</sequence>
<dbReference type="Proteomes" id="UP000325785">
    <property type="component" value="Chromosome"/>
</dbReference>
<keyword evidence="12" id="KW-1185">Reference proteome</keyword>
<dbReference type="PANTHER" id="PTHR32494:SF19">
    <property type="entry name" value="ALLANTOATE DEIMINASE-RELATED"/>
    <property type="match status" value="1"/>
</dbReference>
<comment type="cofactor">
    <cofactor evidence="7">
        <name>Zn(2+)</name>
        <dbReference type="ChEBI" id="CHEBI:29105"/>
    </cofactor>
    <text evidence="7">Binds 2 Zn(2+) ions per subunit.</text>
</comment>
<evidence type="ECO:0000256" key="8">
    <source>
        <dbReference type="PIRSR" id="PIRSR001235-2"/>
    </source>
</evidence>
<evidence type="ECO:0000313" key="11">
    <source>
        <dbReference type="EMBL" id="QEW25465.1"/>
    </source>
</evidence>
<evidence type="ECO:0000256" key="6">
    <source>
        <dbReference type="ARBA" id="ARBA00023211"/>
    </source>
</evidence>
<evidence type="ECO:0000313" key="13">
    <source>
        <dbReference type="Proteomes" id="UP000325785"/>
    </source>
</evidence>
<dbReference type="GO" id="GO:0046872">
    <property type="term" value="F:metal ion binding"/>
    <property type="evidence" value="ECO:0007669"/>
    <property type="project" value="UniProtKB-KW"/>
</dbReference>
<feature type="binding site" evidence="7">
    <location>
        <position position="189"/>
    </location>
    <ligand>
        <name>Zn(2+)</name>
        <dbReference type="ChEBI" id="CHEBI:29105"/>
        <label>1</label>
    </ligand>
</feature>
<evidence type="ECO:0000256" key="3">
    <source>
        <dbReference type="ARBA" id="ARBA00011738"/>
    </source>
</evidence>
<feature type="binding site" evidence="7">
    <location>
        <position position="79"/>
    </location>
    <ligand>
        <name>Zn(2+)</name>
        <dbReference type="ChEBI" id="CHEBI:29105"/>
        <label>1</label>
    </ligand>
</feature>
<organism evidence="10 12">
    <name type="scientific">Roseovarius indicus</name>
    <dbReference type="NCBI Taxonomy" id="540747"/>
    <lineage>
        <taxon>Bacteria</taxon>
        <taxon>Pseudomonadati</taxon>
        <taxon>Pseudomonadota</taxon>
        <taxon>Alphaproteobacteria</taxon>
        <taxon>Rhodobacterales</taxon>
        <taxon>Roseobacteraceae</taxon>
        <taxon>Roseovarius</taxon>
    </lineage>
</organism>
<dbReference type="Gene3D" id="3.40.630.10">
    <property type="entry name" value="Zn peptidases"/>
    <property type="match status" value="1"/>
</dbReference>
<reference evidence="11 13" key="2">
    <citation type="submission" date="2018-08" db="EMBL/GenBank/DDBJ databases">
        <title>Genetic Globetrotter - A new plasmid hitch-hiking vast phylogenetic and geographic distances.</title>
        <authorList>
            <person name="Vollmers J."/>
            <person name="Petersen J."/>
        </authorList>
    </citation>
    <scope>NUCLEOTIDE SEQUENCE [LARGE SCALE GENOMIC DNA]</scope>
    <source>
        <strain evidence="11 13">DSM 26383</strain>
    </source>
</reference>
<accession>A0A0T5PBG6</accession>
<dbReference type="SUPFAM" id="SSF53187">
    <property type="entry name" value="Zn-dependent exopeptidases"/>
    <property type="match status" value="1"/>
</dbReference>
<dbReference type="Gene3D" id="3.30.70.360">
    <property type="match status" value="1"/>
</dbReference>
<feature type="binding site" evidence="8">
    <location>
        <position position="290"/>
    </location>
    <ligand>
        <name>allantoate</name>
        <dbReference type="ChEBI" id="CHEBI:17536"/>
    </ligand>
</feature>
<keyword evidence="6" id="KW-0464">Manganese</keyword>
<gene>
    <name evidence="11" type="primary">amaB_3</name>
    <name evidence="11" type="ORF">RIdsm_01252</name>
    <name evidence="10" type="ORF">XM52_06605</name>
</gene>
<dbReference type="NCBIfam" id="TIGR01879">
    <property type="entry name" value="hydantase"/>
    <property type="match status" value="1"/>
</dbReference>
<dbReference type="PANTHER" id="PTHR32494">
    <property type="entry name" value="ALLANTOATE DEIMINASE-RELATED"/>
    <property type="match status" value="1"/>
</dbReference>
<dbReference type="InterPro" id="IPR010158">
    <property type="entry name" value="Amidase_Cbmase"/>
</dbReference>
<dbReference type="Pfam" id="PF07687">
    <property type="entry name" value="M20_dimer"/>
    <property type="match status" value="1"/>
</dbReference>
<dbReference type="EMBL" id="LAXI01000003">
    <property type="protein sequence ID" value="KRS18483.1"/>
    <property type="molecule type" value="Genomic_DNA"/>
</dbReference>